<accession>A0A1H1MDV5</accession>
<feature type="transmembrane region" description="Helical" evidence="8">
    <location>
        <begin position="98"/>
        <end position="118"/>
    </location>
</feature>
<dbReference type="STRING" id="545619.SAMN04489860_0209"/>
<sequence length="241" mass="24603">MDLAASTVALALAAVTLSTFIQFATGSGFGILGGPLLLMIDPGLVPGPLLLLTVVVMLAVVWTERRGLRNVDLGWAALGAVPAGIGALWLVRMMDERVTEIVVGVAIAVGVIAGLAGWKVRQTRPALVVAGVLGGALSTIAATPGPPVVVVYRAADVSRYRANLSLFFVATSVVSLSTLIVSGELDSTDVTAAAWLLPAVVLGALVAHFLVRLIPPRSIRPAALAMCLISSVSLIVSALAG</sequence>
<dbReference type="InterPro" id="IPR002781">
    <property type="entry name" value="TM_pro_TauE-like"/>
</dbReference>
<evidence type="ECO:0000313" key="9">
    <source>
        <dbReference type="EMBL" id="SDR84847.1"/>
    </source>
</evidence>
<evidence type="ECO:0000256" key="7">
    <source>
        <dbReference type="ARBA" id="ARBA00023136"/>
    </source>
</evidence>
<comment type="similarity">
    <text evidence="2 8">Belongs to the 4-toluene sulfonate uptake permease (TSUP) (TC 2.A.102) family.</text>
</comment>
<dbReference type="EMBL" id="LT629776">
    <property type="protein sequence ID" value="SDR84847.1"/>
    <property type="molecule type" value="Genomic_DNA"/>
</dbReference>
<feature type="transmembrane region" description="Helical" evidence="8">
    <location>
        <begin position="162"/>
        <end position="181"/>
    </location>
</feature>
<evidence type="ECO:0000313" key="10">
    <source>
        <dbReference type="Proteomes" id="UP000185663"/>
    </source>
</evidence>
<keyword evidence="4 8" id="KW-1003">Cell membrane</keyword>
<dbReference type="InterPro" id="IPR052017">
    <property type="entry name" value="TSUP"/>
</dbReference>
<feature type="transmembrane region" description="Helical" evidence="8">
    <location>
        <begin position="36"/>
        <end position="61"/>
    </location>
</feature>
<feature type="transmembrane region" description="Helical" evidence="8">
    <location>
        <begin position="73"/>
        <end position="92"/>
    </location>
</feature>
<evidence type="ECO:0000256" key="5">
    <source>
        <dbReference type="ARBA" id="ARBA00022692"/>
    </source>
</evidence>
<feature type="transmembrane region" description="Helical" evidence="8">
    <location>
        <begin position="193"/>
        <end position="211"/>
    </location>
</feature>
<keyword evidence="5 8" id="KW-0812">Transmembrane</keyword>
<gene>
    <name evidence="9" type="ORF">SAMN04489860_0209</name>
</gene>
<keyword evidence="6 8" id="KW-1133">Transmembrane helix</keyword>
<dbReference type="Proteomes" id="UP000185663">
    <property type="component" value="Chromosome I"/>
</dbReference>
<evidence type="ECO:0000256" key="3">
    <source>
        <dbReference type="ARBA" id="ARBA00022448"/>
    </source>
</evidence>
<evidence type="ECO:0000256" key="1">
    <source>
        <dbReference type="ARBA" id="ARBA00004651"/>
    </source>
</evidence>
<protein>
    <recommendedName>
        <fullName evidence="8">Probable membrane transporter protein</fullName>
    </recommendedName>
</protein>
<evidence type="ECO:0000256" key="8">
    <source>
        <dbReference type="RuleBase" id="RU363041"/>
    </source>
</evidence>
<keyword evidence="3" id="KW-0813">Transport</keyword>
<dbReference type="eggNOG" id="COG0730">
    <property type="taxonomic scope" value="Bacteria"/>
</dbReference>
<evidence type="ECO:0000256" key="6">
    <source>
        <dbReference type="ARBA" id="ARBA00022989"/>
    </source>
</evidence>
<evidence type="ECO:0000256" key="2">
    <source>
        <dbReference type="ARBA" id="ARBA00009142"/>
    </source>
</evidence>
<proteinExistence type="inferred from homology"/>
<dbReference type="RefSeq" id="WP_172828968.1">
    <property type="nucleotide sequence ID" value="NZ_LT629776.1"/>
</dbReference>
<reference evidence="10" key="1">
    <citation type="submission" date="2016-10" db="EMBL/GenBank/DDBJ databases">
        <authorList>
            <person name="Varghese N."/>
            <person name="Submissions S."/>
        </authorList>
    </citation>
    <scope>NUCLEOTIDE SEQUENCE [LARGE SCALE GENOMIC DNA]</scope>
    <source>
        <strain evidence="10">DSM 22126</strain>
    </source>
</reference>
<keyword evidence="10" id="KW-1185">Reference proteome</keyword>
<dbReference type="PANTHER" id="PTHR30269:SF37">
    <property type="entry name" value="MEMBRANE TRANSPORTER PROTEIN"/>
    <property type="match status" value="1"/>
</dbReference>
<name>A0A1H1MDV5_9CELL</name>
<keyword evidence="7 8" id="KW-0472">Membrane</keyword>
<dbReference type="Pfam" id="PF01925">
    <property type="entry name" value="TauE"/>
    <property type="match status" value="1"/>
</dbReference>
<dbReference type="AlphaFoldDB" id="A0A1H1MDV5"/>
<dbReference type="PANTHER" id="PTHR30269">
    <property type="entry name" value="TRANSMEMBRANE PROTEIN YFCA"/>
    <property type="match status" value="1"/>
</dbReference>
<organism evidence="9 10">
    <name type="scientific">Paraoerskovia marina</name>
    <dbReference type="NCBI Taxonomy" id="545619"/>
    <lineage>
        <taxon>Bacteria</taxon>
        <taxon>Bacillati</taxon>
        <taxon>Actinomycetota</taxon>
        <taxon>Actinomycetes</taxon>
        <taxon>Micrococcales</taxon>
        <taxon>Cellulomonadaceae</taxon>
        <taxon>Paraoerskovia</taxon>
    </lineage>
</organism>
<dbReference type="GO" id="GO:0005886">
    <property type="term" value="C:plasma membrane"/>
    <property type="evidence" value="ECO:0007669"/>
    <property type="project" value="UniProtKB-SubCell"/>
</dbReference>
<comment type="subcellular location">
    <subcellularLocation>
        <location evidence="1 8">Cell membrane</location>
        <topology evidence="1 8">Multi-pass membrane protein</topology>
    </subcellularLocation>
</comment>
<evidence type="ECO:0000256" key="4">
    <source>
        <dbReference type="ARBA" id="ARBA00022475"/>
    </source>
</evidence>
<feature type="transmembrane region" description="Helical" evidence="8">
    <location>
        <begin position="223"/>
        <end position="240"/>
    </location>
</feature>